<dbReference type="InterPro" id="IPR013785">
    <property type="entry name" value="Aldolase_TIM"/>
</dbReference>
<evidence type="ECO:0000313" key="2">
    <source>
        <dbReference type="Proteomes" id="UP000318815"/>
    </source>
</evidence>
<dbReference type="AlphaFoldDB" id="A0A5C6M1N0"/>
<evidence type="ECO:0000313" key="1">
    <source>
        <dbReference type="EMBL" id="TWW01606.1"/>
    </source>
</evidence>
<protein>
    <submittedName>
        <fullName evidence="1">Uncharacterized protein</fullName>
    </submittedName>
</protein>
<dbReference type="SUPFAM" id="SSF51412">
    <property type="entry name" value="Inosine monophosphate dehydrogenase (IMPDH)"/>
    <property type="match status" value="1"/>
</dbReference>
<gene>
    <name evidence="1" type="ORF">FEF09_06310</name>
</gene>
<dbReference type="Proteomes" id="UP000318815">
    <property type="component" value="Unassembled WGS sequence"/>
</dbReference>
<dbReference type="PANTHER" id="PTHR42747">
    <property type="entry name" value="NITRONATE MONOOXYGENASE-RELATED"/>
    <property type="match status" value="1"/>
</dbReference>
<dbReference type="EMBL" id="VOHS01000004">
    <property type="protein sequence ID" value="TWW01606.1"/>
    <property type="molecule type" value="Genomic_DNA"/>
</dbReference>
<dbReference type="Gene3D" id="3.20.20.70">
    <property type="entry name" value="Aldolase class I"/>
    <property type="match status" value="1"/>
</dbReference>
<accession>A0A5C6M1N0</accession>
<name>A0A5C6M1N0_9BACT</name>
<dbReference type="Pfam" id="PF03060">
    <property type="entry name" value="NMO"/>
    <property type="match status" value="1"/>
</dbReference>
<organism evidence="1 2">
    <name type="scientific">Chitinophaga pinensis</name>
    <dbReference type="NCBI Taxonomy" id="79329"/>
    <lineage>
        <taxon>Bacteria</taxon>
        <taxon>Pseudomonadati</taxon>
        <taxon>Bacteroidota</taxon>
        <taxon>Chitinophagia</taxon>
        <taxon>Chitinophagales</taxon>
        <taxon>Chitinophagaceae</taxon>
        <taxon>Chitinophaga</taxon>
    </lineage>
</organism>
<proteinExistence type="predicted"/>
<reference evidence="1 2" key="1">
    <citation type="submission" date="2019-08" db="EMBL/GenBank/DDBJ databases">
        <title>Whole genome sequencing of chitin degrading bacteria Chitinophaga pinensis YS16.</title>
        <authorList>
            <person name="Singh R.P."/>
            <person name="Manchanda G."/>
            <person name="Maurya I.K."/>
            <person name="Joshi N.K."/>
            <person name="Srivastava A.K."/>
        </authorList>
    </citation>
    <scope>NUCLEOTIDE SEQUENCE [LARGE SCALE GENOMIC DNA]</scope>
    <source>
        <strain evidence="1 2">YS-16</strain>
    </source>
</reference>
<sequence length="51" mass="5288">MMEWKNELSALLDIDYPIIQAPMLGVTTPEMVAAVSEKGGLGSLPVGGLSG</sequence>
<dbReference type="RefSeq" id="WP_146304327.1">
    <property type="nucleotide sequence ID" value="NZ_VOHS01000004.1"/>
</dbReference>
<comment type="caution">
    <text evidence="1">The sequence shown here is derived from an EMBL/GenBank/DDBJ whole genome shotgun (WGS) entry which is preliminary data.</text>
</comment>
<dbReference type="OrthoDB" id="9778912at2"/>
<dbReference type="PANTHER" id="PTHR42747:SF3">
    <property type="entry name" value="NITRONATE MONOOXYGENASE-RELATED"/>
    <property type="match status" value="1"/>
</dbReference>
<dbReference type="GO" id="GO:0018580">
    <property type="term" value="F:nitronate monooxygenase activity"/>
    <property type="evidence" value="ECO:0007669"/>
    <property type="project" value="TreeGrafter"/>
</dbReference>
<keyword evidence="2" id="KW-1185">Reference proteome</keyword>